<evidence type="ECO:0000313" key="2">
    <source>
        <dbReference type="Proteomes" id="UP000784128"/>
    </source>
</evidence>
<sequence length="99" mass="11146">MVKLLPVRPSNPKCPTCKKYIAVNPFGEWSRCAACGMAFRDIDLRYLWGYSQAHPYVSPPLPIPPVVKSVLLPSGSYRITKRYVKLDESKQMSLFGGDL</sequence>
<organism evidence="1 2">
    <name type="scientific">Pelotalea chapellei</name>
    <dbReference type="NCBI Taxonomy" id="44671"/>
    <lineage>
        <taxon>Bacteria</taxon>
        <taxon>Pseudomonadati</taxon>
        <taxon>Thermodesulfobacteriota</taxon>
        <taxon>Desulfuromonadia</taxon>
        <taxon>Geobacterales</taxon>
        <taxon>Geobacteraceae</taxon>
        <taxon>Pelotalea</taxon>
    </lineage>
</organism>
<reference evidence="1 2" key="1">
    <citation type="submission" date="2021-05" db="EMBL/GenBank/DDBJ databases">
        <title>The draft genome of Geobacter chapellei DSM 13688.</title>
        <authorList>
            <person name="Xu Z."/>
            <person name="Masuda Y."/>
            <person name="Itoh H."/>
            <person name="Senoo K."/>
        </authorList>
    </citation>
    <scope>NUCLEOTIDE SEQUENCE [LARGE SCALE GENOMIC DNA]</scope>
    <source>
        <strain evidence="1 2">DSM 13688</strain>
    </source>
</reference>
<name>A0ABS5U7J9_9BACT</name>
<accession>A0ABS5U7J9</accession>
<keyword evidence="2" id="KW-1185">Reference proteome</keyword>
<gene>
    <name evidence="1" type="ORF">KJB30_07475</name>
</gene>
<protein>
    <recommendedName>
        <fullName evidence="3">GATA-type domain-containing protein</fullName>
    </recommendedName>
</protein>
<proteinExistence type="predicted"/>
<dbReference type="EMBL" id="JAHDYS010000005">
    <property type="protein sequence ID" value="MBT1071618.1"/>
    <property type="molecule type" value="Genomic_DNA"/>
</dbReference>
<comment type="caution">
    <text evidence="1">The sequence shown here is derived from an EMBL/GenBank/DDBJ whole genome shotgun (WGS) entry which is preliminary data.</text>
</comment>
<evidence type="ECO:0008006" key="3">
    <source>
        <dbReference type="Google" id="ProtNLM"/>
    </source>
</evidence>
<evidence type="ECO:0000313" key="1">
    <source>
        <dbReference type="EMBL" id="MBT1071618.1"/>
    </source>
</evidence>
<dbReference type="Proteomes" id="UP000784128">
    <property type="component" value="Unassembled WGS sequence"/>
</dbReference>
<dbReference type="RefSeq" id="WP_214297542.1">
    <property type="nucleotide sequence ID" value="NZ_JAHDYS010000005.1"/>
</dbReference>